<name>A0A8J2LB68_9HEXA</name>
<evidence type="ECO:0000313" key="2">
    <source>
        <dbReference type="EMBL" id="CAG7819123.1"/>
    </source>
</evidence>
<proteinExistence type="predicted"/>
<dbReference type="AlphaFoldDB" id="A0A8J2LB68"/>
<dbReference type="Pfam" id="PF07707">
    <property type="entry name" value="BACK"/>
    <property type="match status" value="1"/>
</dbReference>
<dbReference type="CDD" id="cd14733">
    <property type="entry name" value="BACK"/>
    <property type="match status" value="1"/>
</dbReference>
<dbReference type="PANTHER" id="PTHR45774">
    <property type="entry name" value="BTB/POZ DOMAIN-CONTAINING"/>
    <property type="match status" value="1"/>
</dbReference>
<gene>
    <name evidence="2" type="ORF">AFUS01_LOCUS29593</name>
</gene>
<keyword evidence="3" id="KW-1185">Reference proteome</keyword>
<dbReference type="EMBL" id="CAJVCH010440335">
    <property type="protein sequence ID" value="CAG7819123.1"/>
    <property type="molecule type" value="Genomic_DNA"/>
</dbReference>
<feature type="domain" description="BACK" evidence="1">
    <location>
        <begin position="130"/>
        <end position="183"/>
    </location>
</feature>
<dbReference type="Proteomes" id="UP000708208">
    <property type="component" value="Unassembled WGS sequence"/>
</dbReference>
<comment type="caution">
    <text evidence="2">The sequence shown here is derived from an EMBL/GenBank/DDBJ whole genome shotgun (WGS) entry which is preliminary data.</text>
</comment>
<reference evidence="2" key="1">
    <citation type="submission" date="2021-06" db="EMBL/GenBank/DDBJ databases">
        <authorList>
            <person name="Hodson N. C."/>
            <person name="Mongue J. A."/>
            <person name="Jaron S. K."/>
        </authorList>
    </citation>
    <scope>NUCLEOTIDE SEQUENCE</scope>
</reference>
<evidence type="ECO:0000313" key="3">
    <source>
        <dbReference type="Proteomes" id="UP000708208"/>
    </source>
</evidence>
<sequence length="210" mass="23643">QPSAAPRKYLTQVEKISNAIDNGEGDFYFHVEDSQKKYGGITCFLKHLSPGLGKIIANAEAEGKDFAVVEKGDEKHFGLLLKAICTNKWTEKKEDVIPLMVMAEKYEAKFVVDLCVEYLEKVGITVENAVTIFQDSQRYKVVKYEDLAWKFILKNAKMVVAGEDFKKINKSNLEKLMTEDDMEDIGKELLAAFKRVTRNSGVSLATPAHN</sequence>
<dbReference type="InterPro" id="IPR011705">
    <property type="entry name" value="BACK"/>
</dbReference>
<organism evidence="2 3">
    <name type="scientific">Allacma fusca</name>
    <dbReference type="NCBI Taxonomy" id="39272"/>
    <lineage>
        <taxon>Eukaryota</taxon>
        <taxon>Metazoa</taxon>
        <taxon>Ecdysozoa</taxon>
        <taxon>Arthropoda</taxon>
        <taxon>Hexapoda</taxon>
        <taxon>Collembola</taxon>
        <taxon>Symphypleona</taxon>
        <taxon>Sminthuridae</taxon>
        <taxon>Allacma</taxon>
    </lineage>
</organism>
<feature type="non-terminal residue" evidence="2">
    <location>
        <position position="210"/>
    </location>
</feature>
<accession>A0A8J2LB68</accession>
<dbReference type="PANTHER" id="PTHR45774:SF3">
    <property type="entry name" value="BTB (POZ) DOMAIN-CONTAINING 2B-RELATED"/>
    <property type="match status" value="1"/>
</dbReference>
<protein>
    <recommendedName>
        <fullName evidence="1">BACK domain-containing protein</fullName>
    </recommendedName>
</protein>
<dbReference type="OrthoDB" id="45365at2759"/>
<evidence type="ECO:0000259" key="1">
    <source>
        <dbReference type="Pfam" id="PF07707"/>
    </source>
</evidence>